<dbReference type="PROSITE" id="PS50026">
    <property type="entry name" value="EGF_3"/>
    <property type="match status" value="1"/>
</dbReference>
<reference evidence="6 7" key="1">
    <citation type="journal article" date="2021" name="Elife">
        <title>Chloroplast acquisition without the gene transfer in kleptoplastic sea slugs, Plakobranchus ocellatus.</title>
        <authorList>
            <person name="Maeda T."/>
            <person name="Takahashi S."/>
            <person name="Yoshida T."/>
            <person name="Shimamura S."/>
            <person name="Takaki Y."/>
            <person name="Nagai Y."/>
            <person name="Toyoda A."/>
            <person name="Suzuki Y."/>
            <person name="Arimoto A."/>
            <person name="Ishii H."/>
            <person name="Satoh N."/>
            <person name="Nishiyama T."/>
            <person name="Hasebe M."/>
            <person name="Maruyama T."/>
            <person name="Minagawa J."/>
            <person name="Obokata J."/>
            <person name="Shigenobu S."/>
        </authorList>
    </citation>
    <scope>NUCLEOTIDE SEQUENCE [LARGE SCALE GENOMIC DNA]</scope>
</reference>
<dbReference type="PROSITE" id="PS01186">
    <property type="entry name" value="EGF_2"/>
    <property type="match status" value="1"/>
</dbReference>
<keyword evidence="2" id="KW-0245">EGF-like domain</keyword>
<evidence type="ECO:0000313" key="6">
    <source>
        <dbReference type="EMBL" id="GFN77074.1"/>
    </source>
</evidence>
<dbReference type="InterPro" id="IPR001791">
    <property type="entry name" value="Laminin_G"/>
</dbReference>
<evidence type="ECO:0000313" key="7">
    <source>
        <dbReference type="Proteomes" id="UP000735302"/>
    </source>
</evidence>
<dbReference type="SUPFAM" id="SSF49899">
    <property type="entry name" value="Concanavalin A-like lectins/glucanases"/>
    <property type="match status" value="1"/>
</dbReference>
<dbReference type="PANTHER" id="PTHR15036">
    <property type="entry name" value="PIKACHURIN-LIKE PROTEIN"/>
    <property type="match status" value="1"/>
</dbReference>
<dbReference type="InterPro" id="IPR050372">
    <property type="entry name" value="Neurexin-related_CASP"/>
</dbReference>
<dbReference type="Gene3D" id="2.10.25.10">
    <property type="entry name" value="Laminin"/>
    <property type="match status" value="1"/>
</dbReference>
<name>A0AAV3Y1W7_9GAST</name>
<proteinExistence type="predicted"/>
<dbReference type="InterPro" id="IPR001881">
    <property type="entry name" value="EGF-like_Ca-bd_dom"/>
</dbReference>
<feature type="domain" description="Laminin G" evidence="4">
    <location>
        <begin position="74"/>
        <end position="265"/>
    </location>
</feature>
<dbReference type="SMART" id="SM00181">
    <property type="entry name" value="EGF"/>
    <property type="match status" value="1"/>
</dbReference>
<keyword evidence="7" id="KW-1185">Reference proteome</keyword>
<dbReference type="InterPro" id="IPR013320">
    <property type="entry name" value="ConA-like_dom_sf"/>
</dbReference>
<dbReference type="GO" id="GO:0016020">
    <property type="term" value="C:membrane"/>
    <property type="evidence" value="ECO:0007669"/>
    <property type="project" value="UniProtKB-SubCell"/>
</dbReference>
<dbReference type="InterPro" id="IPR000742">
    <property type="entry name" value="EGF"/>
</dbReference>
<evidence type="ECO:0000259" key="5">
    <source>
        <dbReference type="PROSITE" id="PS50026"/>
    </source>
</evidence>
<gene>
    <name evidence="6" type="ORF">PoB_000358000</name>
</gene>
<dbReference type="Pfam" id="PF00008">
    <property type="entry name" value="EGF"/>
    <property type="match status" value="1"/>
</dbReference>
<dbReference type="EMBL" id="BLXT01000437">
    <property type="protein sequence ID" value="GFN77074.1"/>
    <property type="molecule type" value="Genomic_DNA"/>
</dbReference>
<protein>
    <submittedName>
        <fullName evidence="6">Poly [ADP-ribose] polymerase</fullName>
    </submittedName>
</protein>
<evidence type="ECO:0000256" key="1">
    <source>
        <dbReference type="ARBA" id="ARBA00023157"/>
    </source>
</evidence>
<dbReference type="AlphaFoldDB" id="A0AAV3Y1W7"/>
<organism evidence="6 7">
    <name type="scientific">Plakobranchus ocellatus</name>
    <dbReference type="NCBI Taxonomy" id="259542"/>
    <lineage>
        <taxon>Eukaryota</taxon>
        <taxon>Metazoa</taxon>
        <taxon>Spiralia</taxon>
        <taxon>Lophotrochozoa</taxon>
        <taxon>Mollusca</taxon>
        <taxon>Gastropoda</taxon>
        <taxon>Heterobranchia</taxon>
        <taxon>Euthyneura</taxon>
        <taxon>Panpulmonata</taxon>
        <taxon>Sacoglossa</taxon>
        <taxon>Placobranchoidea</taxon>
        <taxon>Plakobranchidae</taxon>
        <taxon>Plakobranchus</taxon>
    </lineage>
</organism>
<dbReference type="PANTHER" id="PTHR15036:SF85">
    <property type="entry name" value="SP2353, ISOFORM A"/>
    <property type="match status" value="1"/>
</dbReference>
<dbReference type="CDD" id="cd00110">
    <property type="entry name" value="LamG"/>
    <property type="match status" value="1"/>
</dbReference>
<dbReference type="Gene3D" id="2.60.120.200">
    <property type="match status" value="1"/>
</dbReference>
<comment type="caution">
    <text evidence="6">The sequence shown here is derived from an EMBL/GenBank/DDBJ whole genome shotgun (WGS) entry which is preliminary data.</text>
</comment>
<dbReference type="CDD" id="cd00054">
    <property type="entry name" value="EGF_CA"/>
    <property type="match status" value="1"/>
</dbReference>
<evidence type="ECO:0000259" key="4">
    <source>
        <dbReference type="PROSITE" id="PS50025"/>
    </source>
</evidence>
<dbReference type="Pfam" id="PF00054">
    <property type="entry name" value="Laminin_G_1"/>
    <property type="match status" value="1"/>
</dbReference>
<dbReference type="PROSITE" id="PS50025">
    <property type="entry name" value="LAM_G_DOMAIN"/>
    <property type="match status" value="1"/>
</dbReference>
<accession>A0AAV3Y1W7</accession>
<evidence type="ECO:0000256" key="3">
    <source>
        <dbReference type="PROSITE-ProRule" id="PRU00122"/>
    </source>
</evidence>
<feature type="domain" description="EGF-like" evidence="5">
    <location>
        <begin position="32"/>
        <end position="67"/>
    </location>
</feature>
<dbReference type="GO" id="GO:0005509">
    <property type="term" value="F:calcium ion binding"/>
    <property type="evidence" value="ECO:0007669"/>
    <property type="project" value="InterPro"/>
</dbReference>
<feature type="disulfide bond" evidence="2">
    <location>
        <begin position="57"/>
        <end position="66"/>
    </location>
</feature>
<dbReference type="SMART" id="SM00282">
    <property type="entry name" value="LamG"/>
    <property type="match status" value="1"/>
</dbReference>
<sequence length="271" mass="30213">MFFSLLSQVIINKHALQLFGLRVSGVNVEPCSHPCAGQPCLNDGQCKPKLDTYTCHCPLGFSNTNCEDVQEHLPTNPMFSGESYLMYRDKEVTKRVSGSRMDLQLSIRPRGHDGLIFWSSEDQAFSSKSLSSSPSPSTRDFIALGFHGGGLQLRYNLGSGEAMIAYNDSRLFDGDWHFIRVQRDKQDAYIEIDRKEVVEGSSPGRYTSLNTNKIVYLGGMPDVKQATGGRFVSSFVGCVRSMKLATDYAVKLLTQSYEGVNIEQCRKKIHS</sequence>
<dbReference type="SMART" id="SM00179">
    <property type="entry name" value="EGF_CA"/>
    <property type="match status" value="1"/>
</dbReference>
<evidence type="ECO:0000256" key="2">
    <source>
        <dbReference type="PROSITE-ProRule" id="PRU00076"/>
    </source>
</evidence>
<dbReference type="Proteomes" id="UP000735302">
    <property type="component" value="Unassembled WGS sequence"/>
</dbReference>
<feature type="disulfide bond" evidence="3">
    <location>
        <begin position="238"/>
        <end position="265"/>
    </location>
</feature>
<comment type="caution">
    <text evidence="2">Lacks conserved residue(s) required for the propagation of feature annotation.</text>
</comment>
<keyword evidence="1 2" id="KW-1015">Disulfide bond</keyword>